<keyword evidence="4" id="KW-0812">Transmembrane</keyword>
<dbReference type="STRING" id="693986.MOC_0188"/>
<name>A0A089NQ43_9HYPH</name>
<evidence type="ECO:0000256" key="4">
    <source>
        <dbReference type="SAM" id="Phobius"/>
    </source>
</evidence>
<dbReference type="PANTHER" id="PTHR32309">
    <property type="entry name" value="TYROSINE-PROTEIN KINASE"/>
    <property type="match status" value="1"/>
</dbReference>
<dbReference type="GO" id="GO:0005886">
    <property type="term" value="C:plasma membrane"/>
    <property type="evidence" value="ECO:0007669"/>
    <property type="project" value="TreeGrafter"/>
</dbReference>
<proteinExistence type="predicted"/>
<evidence type="ECO:0000256" key="2">
    <source>
        <dbReference type="ARBA" id="ARBA00022840"/>
    </source>
</evidence>
<dbReference type="SUPFAM" id="SSF52540">
    <property type="entry name" value="P-loop containing nucleoside triphosphate hydrolases"/>
    <property type="match status" value="1"/>
</dbReference>
<dbReference type="Gene3D" id="3.40.50.300">
    <property type="entry name" value="P-loop containing nucleotide triphosphate hydrolases"/>
    <property type="match status" value="1"/>
</dbReference>
<keyword evidence="5" id="KW-0829">Tyrosine-protein kinase</keyword>
<accession>A0A089NQ43</accession>
<keyword evidence="5" id="KW-0808">Transferase</keyword>
<keyword evidence="4" id="KW-0472">Membrane</keyword>
<dbReference type="KEGG" id="mor:MOC_0188"/>
<dbReference type="GO" id="GO:0004713">
    <property type="term" value="F:protein tyrosine kinase activity"/>
    <property type="evidence" value="ECO:0007669"/>
    <property type="project" value="UniProtKB-KW"/>
</dbReference>
<sequence>MSFLTVDLADRAPVRALPQEPVRGGPLAAALSRIWHRRYLFAAVFVGILGLAVTALLMIQPQYVASGSVIVAEAEPGANNASMAWIQKIGDPADIESQILVIRSPRLLRLAIDDGLIAAVMAECRSAATRGHPDEISAKKEAACTKLTTDRNALVEYLQKRYTVLSSGRSRIITIGYKSPLPETAQTMANGLINAFLEDQRETQASSRKAAADWLHAEISQLDASIRADETRIQTFRRRKGLLKGSTAPISAERLTSISQQLAAAETAKADAAARLSEIENKGARGADSAPAVLASQTVVSLKQQLSGVSAQLANQSTLLGANHPVIRALETEQASLRTRIEQEVGNVAKGLRKSYEASNALAKSLRAQLETAKTDAAAAMDDEASIEGMVRNAEIKRTRYADLVKRAGELETERRILTGSTRLVSLAELPQEPFSPKAVPFLAGGFVLAGVLAAAAALLRDYTDRRVRSSAQLMAGTGAPVFAQLPSLEPAGLVGRFSERQRALELPEALARARVDPVMQNVLRNLHAHLVLAGSGKSRVILVTSAKPREGKSFTAFALAGIGAAGGRRVLVVECDLRRPNFEASLGLGRGPGLGGVLRGEIDPAEAVVPAGRFDVIPAGTPTADSTELLMSDRMAGFLDWSRRYDLVLLDTPPTSLLMDAPTLARHVDGVLCCARYGRSQLSDTVETVANLRRAGGHVLGIAMTMVRPGTQPTYDVMPLPDPRTAAGAR</sequence>
<evidence type="ECO:0000256" key="1">
    <source>
        <dbReference type="ARBA" id="ARBA00022741"/>
    </source>
</evidence>
<evidence type="ECO:0000256" key="3">
    <source>
        <dbReference type="SAM" id="Coils"/>
    </source>
</evidence>
<dbReference type="eggNOG" id="COG3206">
    <property type="taxonomic scope" value="Bacteria"/>
</dbReference>
<gene>
    <name evidence="5" type="ORF">MOC_0188</name>
</gene>
<dbReference type="CDD" id="cd05387">
    <property type="entry name" value="BY-kinase"/>
    <property type="match status" value="1"/>
</dbReference>
<reference evidence="5 6" key="1">
    <citation type="journal article" date="2014" name="PLoS ONE">
        <title>Genome Information of Methylobacterium oryzae, a Plant-Probiotic Methylotroph in the Phyllosphere.</title>
        <authorList>
            <person name="Kwak M.J."/>
            <person name="Jeong H."/>
            <person name="Madhaiyan M."/>
            <person name="Lee Y."/>
            <person name="Sa T.M."/>
            <person name="Oh T.K."/>
            <person name="Kim J.F."/>
        </authorList>
    </citation>
    <scope>NUCLEOTIDE SEQUENCE [LARGE SCALE GENOMIC DNA]</scope>
    <source>
        <strain evidence="5 6">CBMB20</strain>
    </source>
</reference>
<evidence type="ECO:0000313" key="5">
    <source>
        <dbReference type="EMBL" id="AIQ87943.1"/>
    </source>
</evidence>
<dbReference type="eggNOG" id="COG0489">
    <property type="taxonomic scope" value="Bacteria"/>
</dbReference>
<dbReference type="RefSeq" id="WP_043755083.1">
    <property type="nucleotide sequence ID" value="NZ_CP003811.1"/>
</dbReference>
<dbReference type="EMBL" id="CP003811">
    <property type="protein sequence ID" value="AIQ87943.1"/>
    <property type="molecule type" value="Genomic_DNA"/>
</dbReference>
<dbReference type="AlphaFoldDB" id="A0A089NQ43"/>
<protein>
    <submittedName>
        <fullName evidence="5">Non-specific protein-tyrosine kinase</fullName>
    </submittedName>
</protein>
<dbReference type="InterPro" id="IPR050445">
    <property type="entry name" value="Bact_polysacc_biosynth/exp"/>
</dbReference>
<organism evidence="5 6">
    <name type="scientific">Methylobacterium oryzae CBMB20</name>
    <dbReference type="NCBI Taxonomy" id="693986"/>
    <lineage>
        <taxon>Bacteria</taxon>
        <taxon>Pseudomonadati</taxon>
        <taxon>Pseudomonadota</taxon>
        <taxon>Alphaproteobacteria</taxon>
        <taxon>Hyphomicrobiales</taxon>
        <taxon>Methylobacteriaceae</taxon>
        <taxon>Methylobacterium</taxon>
    </lineage>
</organism>
<dbReference type="InterPro" id="IPR005702">
    <property type="entry name" value="Wzc-like_C"/>
</dbReference>
<keyword evidence="4" id="KW-1133">Transmembrane helix</keyword>
<evidence type="ECO:0000313" key="6">
    <source>
        <dbReference type="Proteomes" id="UP000029492"/>
    </source>
</evidence>
<dbReference type="Proteomes" id="UP000029492">
    <property type="component" value="Chromosome"/>
</dbReference>
<dbReference type="PANTHER" id="PTHR32309:SF13">
    <property type="entry name" value="FERRIC ENTEROBACTIN TRANSPORT PROTEIN FEPE"/>
    <property type="match status" value="1"/>
</dbReference>
<dbReference type="HOGENOM" id="CLU_009912_2_0_5"/>
<keyword evidence="6" id="KW-1185">Reference proteome</keyword>
<feature type="transmembrane region" description="Helical" evidence="4">
    <location>
        <begin position="439"/>
        <end position="460"/>
    </location>
</feature>
<keyword evidence="1" id="KW-0547">Nucleotide-binding</keyword>
<keyword evidence="3" id="KW-0175">Coiled coil</keyword>
<feature type="coiled-coil region" evidence="3">
    <location>
        <begin position="356"/>
        <end position="383"/>
    </location>
</feature>
<dbReference type="InterPro" id="IPR027417">
    <property type="entry name" value="P-loop_NTPase"/>
</dbReference>
<keyword evidence="2" id="KW-0067">ATP-binding</keyword>
<keyword evidence="5" id="KW-0418">Kinase</keyword>
<feature type="transmembrane region" description="Helical" evidence="4">
    <location>
        <begin position="39"/>
        <end position="59"/>
    </location>
</feature>